<evidence type="ECO:0000313" key="3">
    <source>
        <dbReference type="Proteomes" id="UP001235094"/>
    </source>
</evidence>
<protein>
    <submittedName>
        <fullName evidence="2">Transcriptional regulator with XRE-family HTH domain</fullName>
    </submittedName>
</protein>
<dbReference type="RefSeq" id="WP_306890266.1">
    <property type="nucleotide sequence ID" value="NZ_JAUSVR010000007.1"/>
</dbReference>
<evidence type="ECO:0000259" key="1">
    <source>
        <dbReference type="PROSITE" id="PS50943"/>
    </source>
</evidence>
<dbReference type="Proteomes" id="UP001235094">
    <property type="component" value="Unassembled WGS sequence"/>
</dbReference>
<evidence type="ECO:0000313" key="2">
    <source>
        <dbReference type="EMBL" id="MDQ0511569.1"/>
    </source>
</evidence>
<dbReference type="InterPro" id="IPR001387">
    <property type="entry name" value="Cro/C1-type_HTH"/>
</dbReference>
<dbReference type="CDD" id="cd00093">
    <property type="entry name" value="HTH_XRE"/>
    <property type="match status" value="1"/>
</dbReference>
<sequence>MRRQVVQIFRERLALVIQRSKLPPSAFARSLGIDRSTLSQVLSPTNDRLLRAETLAILSARYGISVDWLLGLTSQERPGADVVEQVRIEGQAGSPADGRFLRWYAEAENAGYPIRTVPRSFPDFLKLPEVIAYEYAGWPEIDAAATSRWAQERLDGMRRSDLSQEACLPLQGLQAFARGEGQWEQLPAALRREQLRVMSETCEALYPGLRIHLFDVRRTYSAPLTVFGPQRAILYIGGLFFVFTASPQVRLLNQRFDDLIRAAVVQPAEVPGALAALAREVG</sequence>
<gene>
    <name evidence="2" type="ORF">QOZ99_002468</name>
</gene>
<proteinExistence type="predicted"/>
<feature type="domain" description="HTH cro/C1-type" evidence="1">
    <location>
        <begin position="25"/>
        <end position="69"/>
    </location>
</feature>
<organism evidence="2 3">
    <name type="scientific">Ancylobacter amanitiformis</name>
    <dbReference type="NCBI Taxonomy" id="217069"/>
    <lineage>
        <taxon>Bacteria</taxon>
        <taxon>Pseudomonadati</taxon>
        <taxon>Pseudomonadota</taxon>
        <taxon>Alphaproteobacteria</taxon>
        <taxon>Hyphomicrobiales</taxon>
        <taxon>Xanthobacteraceae</taxon>
        <taxon>Ancylobacter</taxon>
    </lineage>
</organism>
<keyword evidence="3" id="KW-1185">Reference proteome</keyword>
<reference evidence="2 3" key="1">
    <citation type="submission" date="2023-07" db="EMBL/GenBank/DDBJ databases">
        <title>Genomic Encyclopedia of Type Strains, Phase IV (KMG-IV): sequencing the most valuable type-strain genomes for metagenomic binning, comparative biology and taxonomic classification.</title>
        <authorList>
            <person name="Goeker M."/>
        </authorList>
    </citation>
    <scope>NUCLEOTIDE SEQUENCE [LARGE SCALE GENOMIC DNA]</scope>
    <source>
        <strain evidence="2 3">DSM 15561</strain>
    </source>
</reference>
<dbReference type="SUPFAM" id="SSF47413">
    <property type="entry name" value="lambda repressor-like DNA-binding domains"/>
    <property type="match status" value="1"/>
</dbReference>
<dbReference type="InterPro" id="IPR010982">
    <property type="entry name" value="Lambda_DNA-bd_dom_sf"/>
</dbReference>
<accession>A0ABU0LSA0</accession>
<dbReference type="PROSITE" id="PS50943">
    <property type="entry name" value="HTH_CROC1"/>
    <property type="match status" value="1"/>
</dbReference>
<comment type="caution">
    <text evidence="2">The sequence shown here is derived from an EMBL/GenBank/DDBJ whole genome shotgun (WGS) entry which is preliminary data.</text>
</comment>
<dbReference type="EMBL" id="JAUSVR010000007">
    <property type="protein sequence ID" value="MDQ0511569.1"/>
    <property type="molecule type" value="Genomic_DNA"/>
</dbReference>
<name>A0ABU0LSA0_9HYPH</name>